<reference evidence="3 4" key="1">
    <citation type="journal article" date="2019" name="Int. J. Syst. Evol. Microbiol.">
        <title>The Global Catalogue of Microorganisms (GCM) 10K type strain sequencing project: providing services to taxonomists for standard genome sequencing and annotation.</title>
        <authorList>
            <consortium name="The Broad Institute Genomics Platform"/>
            <consortium name="The Broad Institute Genome Sequencing Center for Infectious Disease"/>
            <person name="Wu L."/>
            <person name="Ma J."/>
        </authorList>
    </citation>
    <scope>NUCLEOTIDE SEQUENCE [LARGE SCALE GENOMIC DNA]</scope>
    <source>
        <strain evidence="3 4">JCM 15900</strain>
    </source>
</reference>
<dbReference type="Gene3D" id="3.30.1540.10">
    <property type="entry name" value="formyl-coa transferase, domain 3"/>
    <property type="match status" value="1"/>
</dbReference>
<dbReference type="Proteomes" id="UP001500984">
    <property type="component" value="Unassembled WGS sequence"/>
</dbReference>
<dbReference type="EMBL" id="BAAAPZ010000005">
    <property type="protein sequence ID" value="GAA2095659.1"/>
    <property type="molecule type" value="Genomic_DNA"/>
</dbReference>
<dbReference type="Pfam" id="PF02515">
    <property type="entry name" value="CoA_transf_3"/>
    <property type="match status" value="1"/>
</dbReference>
<evidence type="ECO:0000313" key="4">
    <source>
        <dbReference type="Proteomes" id="UP001500984"/>
    </source>
</evidence>
<dbReference type="Gene3D" id="3.40.50.10540">
    <property type="entry name" value="Crotonobetainyl-coa:carnitine coa-transferase, domain 1"/>
    <property type="match status" value="1"/>
</dbReference>
<dbReference type="PANTHER" id="PTHR48207:SF3">
    <property type="entry name" value="SUCCINATE--HYDROXYMETHYLGLUTARATE COA-TRANSFERASE"/>
    <property type="match status" value="1"/>
</dbReference>
<name>A0ABN2WMR9_9MICO</name>
<protein>
    <submittedName>
        <fullName evidence="3">CaiB/BaiF CoA-transferase family protein</fullName>
    </submittedName>
</protein>
<comment type="caution">
    <text evidence="3">The sequence shown here is derived from an EMBL/GenBank/DDBJ whole genome shotgun (WGS) entry which is preliminary data.</text>
</comment>
<evidence type="ECO:0000313" key="3">
    <source>
        <dbReference type="EMBL" id="GAA2095659.1"/>
    </source>
</evidence>
<dbReference type="InterPro" id="IPR050483">
    <property type="entry name" value="CoA-transferase_III_domain"/>
</dbReference>
<evidence type="ECO:0000256" key="2">
    <source>
        <dbReference type="SAM" id="MobiDB-lite"/>
    </source>
</evidence>
<gene>
    <name evidence="3" type="ORF">GCM10009823_15290</name>
</gene>
<dbReference type="PANTHER" id="PTHR48207">
    <property type="entry name" value="SUCCINATE--HYDROXYMETHYLGLUTARATE COA-TRANSFERASE"/>
    <property type="match status" value="1"/>
</dbReference>
<dbReference type="RefSeq" id="WP_291791974.1">
    <property type="nucleotide sequence ID" value="NZ_BAAAPZ010000005.1"/>
</dbReference>
<accession>A0ABN2WMR9</accession>
<dbReference type="InterPro" id="IPR023606">
    <property type="entry name" value="CoA-Trfase_III_dom_1_sf"/>
</dbReference>
<proteinExistence type="predicted"/>
<dbReference type="SUPFAM" id="SSF89796">
    <property type="entry name" value="CoA-transferase family III (CaiB/BaiF)"/>
    <property type="match status" value="1"/>
</dbReference>
<feature type="region of interest" description="Disordered" evidence="2">
    <location>
        <begin position="351"/>
        <end position="383"/>
    </location>
</feature>
<evidence type="ECO:0000256" key="1">
    <source>
        <dbReference type="ARBA" id="ARBA00022679"/>
    </source>
</evidence>
<keyword evidence="4" id="KW-1185">Reference proteome</keyword>
<dbReference type="InterPro" id="IPR044855">
    <property type="entry name" value="CoA-Trfase_III_dom3_sf"/>
</dbReference>
<sequence length="393" mass="42069">MTGLPPTSAPSSSDLPAGPLSGIVVADFSRVLAGPFCSMTLGDLGATVIKVESPGGDDTRSWSPPVYMGQASYYQAVNRNKHSIALDFKDPEDLEVAKRIAARADVFLHNFKPGSIDKFGLGYEGVRELNPQVIYAHISGFGTKKGADMPGYDVLVQGAAGLMDMNGDPDGPPVRSGVSIFDITTGMTTALGITAAIRHRDLTGEGQLIENNLMSNALFTMTNQYQVALSGQTTRRAGAEHGTIYPYNAFPTGDGDLIVVGANNGQFARLAEVLGHPEWSTDERFDSPEKRNVNRAELRPLMEEALSHKGKQEWFALLTEAGLPSSPVQSVNEGLMTAEELGLEPVWTTGEEGGIPTIRPSLSFSASPVSYRKQPPELGEDGDAVRAWLDSED</sequence>
<keyword evidence="1" id="KW-0808">Transferase</keyword>
<organism evidence="3 4">
    <name type="scientific">Brevibacterium salitolerans</name>
    <dbReference type="NCBI Taxonomy" id="1403566"/>
    <lineage>
        <taxon>Bacteria</taxon>
        <taxon>Bacillati</taxon>
        <taxon>Actinomycetota</taxon>
        <taxon>Actinomycetes</taxon>
        <taxon>Micrococcales</taxon>
        <taxon>Brevibacteriaceae</taxon>
        <taxon>Brevibacterium</taxon>
    </lineage>
</organism>
<dbReference type="InterPro" id="IPR003673">
    <property type="entry name" value="CoA-Trfase_fam_III"/>
</dbReference>